<dbReference type="STRING" id="173990.SAMN05660691_03023"/>
<comment type="subcellular location">
    <subcellularLocation>
        <location evidence="1">Cell outer membrane</location>
    </subcellularLocation>
</comment>
<keyword evidence="3" id="KW-0998">Cell outer membrane</keyword>
<name>A0A1H6MQP6_9GAMM</name>
<keyword evidence="5" id="KW-1185">Reference proteome</keyword>
<protein>
    <submittedName>
        <fullName evidence="4">TonB dependent receptor</fullName>
    </submittedName>
</protein>
<evidence type="ECO:0000256" key="3">
    <source>
        <dbReference type="ARBA" id="ARBA00023237"/>
    </source>
</evidence>
<dbReference type="GO" id="GO:0009279">
    <property type="term" value="C:cell outer membrane"/>
    <property type="evidence" value="ECO:0007669"/>
    <property type="project" value="UniProtKB-SubCell"/>
</dbReference>
<dbReference type="AlphaFoldDB" id="A0A1H6MQP6"/>
<dbReference type="Gene3D" id="2.40.170.20">
    <property type="entry name" value="TonB-dependent receptor, beta-barrel domain"/>
    <property type="match status" value="1"/>
</dbReference>
<sequence>MVSGWWGKGAPSTIKSVYPFITDGLSVSLGVKNLTDEEPSRVANGSDGGTVPEVFDTIGRQIYGGVTYKF</sequence>
<proteinExistence type="predicted"/>
<keyword evidence="4" id="KW-0675">Receptor</keyword>
<evidence type="ECO:0000256" key="1">
    <source>
        <dbReference type="ARBA" id="ARBA00004442"/>
    </source>
</evidence>
<dbReference type="InterPro" id="IPR036942">
    <property type="entry name" value="Beta-barrel_TonB_sf"/>
</dbReference>
<dbReference type="EMBL" id="FNXF01000013">
    <property type="protein sequence ID" value="SEI04240.1"/>
    <property type="molecule type" value="Genomic_DNA"/>
</dbReference>
<organism evidence="4 5">
    <name type="scientific">Rheinheimera pacifica</name>
    <dbReference type="NCBI Taxonomy" id="173990"/>
    <lineage>
        <taxon>Bacteria</taxon>
        <taxon>Pseudomonadati</taxon>
        <taxon>Pseudomonadota</taxon>
        <taxon>Gammaproteobacteria</taxon>
        <taxon>Chromatiales</taxon>
        <taxon>Chromatiaceae</taxon>
        <taxon>Rheinheimera</taxon>
    </lineage>
</organism>
<dbReference type="RefSeq" id="WP_218141387.1">
    <property type="nucleotide sequence ID" value="NZ_FNXF01000013.1"/>
</dbReference>
<evidence type="ECO:0000256" key="2">
    <source>
        <dbReference type="ARBA" id="ARBA00023136"/>
    </source>
</evidence>
<evidence type="ECO:0000313" key="5">
    <source>
        <dbReference type="Proteomes" id="UP000199371"/>
    </source>
</evidence>
<gene>
    <name evidence="4" type="ORF">SAMN05660691_03023</name>
</gene>
<dbReference type="SUPFAM" id="SSF56935">
    <property type="entry name" value="Porins"/>
    <property type="match status" value="1"/>
</dbReference>
<keyword evidence="2" id="KW-0472">Membrane</keyword>
<reference evidence="5" key="1">
    <citation type="submission" date="2016-10" db="EMBL/GenBank/DDBJ databases">
        <authorList>
            <person name="Varghese N."/>
            <person name="Submissions S."/>
        </authorList>
    </citation>
    <scope>NUCLEOTIDE SEQUENCE [LARGE SCALE GENOMIC DNA]</scope>
    <source>
        <strain evidence="5">DSM 17616</strain>
    </source>
</reference>
<accession>A0A1H6MQP6</accession>
<dbReference type="Proteomes" id="UP000199371">
    <property type="component" value="Unassembled WGS sequence"/>
</dbReference>
<evidence type="ECO:0000313" key="4">
    <source>
        <dbReference type="EMBL" id="SEI04240.1"/>
    </source>
</evidence>